<reference evidence="1 2" key="1">
    <citation type="journal article" date="2022" name="New Phytol.">
        <title>Ecological generalism drives hyperdiversity of secondary metabolite gene clusters in xylarialean endophytes.</title>
        <authorList>
            <person name="Franco M.E.E."/>
            <person name="Wisecaver J.H."/>
            <person name="Arnold A.E."/>
            <person name="Ju Y.M."/>
            <person name="Slot J.C."/>
            <person name="Ahrendt S."/>
            <person name="Moore L.P."/>
            <person name="Eastman K.E."/>
            <person name="Scott K."/>
            <person name="Konkel Z."/>
            <person name="Mondo S.J."/>
            <person name="Kuo A."/>
            <person name="Hayes R.D."/>
            <person name="Haridas S."/>
            <person name="Andreopoulos B."/>
            <person name="Riley R."/>
            <person name="LaButti K."/>
            <person name="Pangilinan J."/>
            <person name="Lipzen A."/>
            <person name="Amirebrahimi M."/>
            <person name="Yan J."/>
            <person name="Adam C."/>
            <person name="Keymanesh K."/>
            <person name="Ng V."/>
            <person name="Louie K."/>
            <person name="Northen T."/>
            <person name="Drula E."/>
            <person name="Henrissat B."/>
            <person name="Hsieh H.M."/>
            <person name="Youens-Clark K."/>
            <person name="Lutzoni F."/>
            <person name="Miadlikowska J."/>
            <person name="Eastwood D.C."/>
            <person name="Hamelin R.C."/>
            <person name="Grigoriev I.V."/>
            <person name="U'Ren J.M."/>
        </authorList>
    </citation>
    <scope>NUCLEOTIDE SEQUENCE [LARGE SCALE GENOMIC DNA]</scope>
    <source>
        <strain evidence="1 2">CBS 119005</strain>
    </source>
</reference>
<evidence type="ECO:0000313" key="2">
    <source>
        <dbReference type="Proteomes" id="UP001497700"/>
    </source>
</evidence>
<name>A0ACB9Z5D8_9PEZI</name>
<dbReference type="EMBL" id="MU393452">
    <property type="protein sequence ID" value="KAI4867021.1"/>
    <property type="molecule type" value="Genomic_DNA"/>
</dbReference>
<evidence type="ECO:0000313" key="1">
    <source>
        <dbReference type="EMBL" id="KAI4867021.1"/>
    </source>
</evidence>
<keyword evidence="2" id="KW-1185">Reference proteome</keyword>
<gene>
    <name evidence="1" type="ORF">F4820DRAFT_446542</name>
</gene>
<proteinExistence type="predicted"/>
<dbReference type="Proteomes" id="UP001497700">
    <property type="component" value="Unassembled WGS sequence"/>
</dbReference>
<protein>
    <submittedName>
        <fullName evidence="1">Uncharacterized protein</fullName>
    </submittedName>
</protein>
<organism evidence="1 2">
    <name type="scientific">Hypoxylon rubiginosum</name>
    <dbReference type="NCBI Taxonomy" id="110542"/>
    <lineage>
        <taxon>Eukaryota</taxon>
        <taxon>Fungi</taxon>
        <taxon>Dikarya</taxon>
        <taxon>Ascomycota</taxon>
        <taxon>Pezizomycotina</taxon>
        <taxon>Sordariomycetes</taxon>
        <taxon>Xylariomycetidae</taxon>
        <taxon>Xylariales</taxon>
        <taxon>Hypoxylaceae</taxon>
        <taxon>Hypoxylon</taxon>
    </lineage>
</organism>
<sequence>MEHQGRSNIDGNGIDSQGHQYKVHGENPADIGLKNAQECIGACFDQFLDEWFKKTGGGFEDVCKQLSQLEPNRELWELYCCDSTYCGVWAPVKGKSPSVDLIINKCQNAGNYLIYDPGPPPNDFDCKSVANASESGGIGLKTISPSNGPSATATATSVPSPLATEGSPSSVLNSTMSGAGVAPSTSTGLTEGSKAAIGICASLAIIAIIFLVSFWISRRRSRPQSYFDGAPNIAPHHGRSFSEPPSGSRTPLITPPPSASSKGSPATPPARLSERKFLPSLLKQGGTASSSLASDERAYPHPAFGLPPEKGVARHERRATTSSIHNSPFSPTHPAAVHFAPHFLRDSGSSYSSGPGGASTMTIGSNKADSGRIGGAAGTSPLLQPLSPTRPARSHDERLEVPHLATPAGPPPNRALPAPPPYHPVSPTFTVSPISPSVSPGLPAVRPLALSDNKGHLEPSAVTTPLPSSTKDLSDLTESYARETSESWGSWSGTGGGGPGVSIVGGKKKGYGNTGRLKDNIGGEGKKGSRGSTVSLQELDLEKLGGKY</sequence>
<accession>A0ACB9Z5D8</accession>
<comment type="caution">
    <text evidence="1">The sequence shown here is derived from an EMBL/GenBank/DDBJ whole genome shotgun (WGS) entry which is preliminary data.</text>
</comment>